<dbReference type="Pfam" id="PF01381">
    <property type="entry name" value="HTH_3"/>
    <property type="match status" value="1"/>
</dbReference>
<evidence type="ECO:0000259" key="1">
    <source>
        <dbReference type="PROSITE" id="PS50943"/>
    </source>
</evidence>
<feature type="domain" description="HTH cro/C1-type" evidence="1">
    <location>
        <begin position="47"/>
        <end position="77"/>
    </location>
</feature>
<name>A0A109JTD6_9HYPH</name>
<dbReference type="GO" id="GO:0003677">
    <property type="term" value="F:DNA binding"/>
    <property type="evidence" value="ECO:0007669"/>
    <property type="project" value="InterPro"/>
</dbReference>
<reference evidence="2 3" key="1">
    <citation type="submission" date="2015-11" db="EMBL/GenBank/DDBJ databases">
        <title>Draft Genome Sequence of the Strain BR 10423 (Rhizobium sp.) isolated from nodules of Mimosa pudica.</title>
        <authorList>
            <person name="Barauna A.C."/>
            <person name="Zilli J.E."/>
            <person name="Simoes-Araujo J.L."/>
            <person name="Reis V.M."/>
            <person name="James E.K."/>
            <person name="Reis F.B.Jr."/>
            <person name="Rouws L.F."/>
            <person name="Passos S.R."/>
            <person name="Gois S.R."/>
        </authorList>
    </citation>
    <scope>NUCLEOTIDE SEQUENCE [LARGE SCALE GENOMIC DNA]</scope>
    <source>
        <strain evidence="2 3">BR10423</strain>
    </source>
</reference>
<evidence type="ECO:0000313" key="2">
    <source>
        <dbReference type="EMBL" id="KWV54792.1"/>
    </source>
</evidence>
<dbReference type="PROSITE" id="PS50943">
    <property type="entry name" value="HTH_CROC1"/>
    <property type="match status" value="1"/>
</dbReference>
<gene>
    <name evidence="2" type="ORF">AS026_38150</name>
</gene>
<dbReference type="InterPro" id="IPR001387">
    <property type="entry name" value="Cro/C1-type_HTH"/>
</dbReference>
<dbReference type="AlphaFoldDB" id="A0A109JTD6"/>
<organism evidence="2 3">
    <name type="scientific">Rhizobium altiplani</name>
    <dbReference type="NCBI Taxonomy" id="1864509"/>
    <lineage>
        <taxon>Bacteria</taxon>
        <taxon>Pseudomonadati</taxon>
        <taxon>Pseudomonadota</taxon>
        <taxon>Alphaproteobacteria</taxon>
        <taxon>Hyphomicrobiales</taxon>
        <taxon>Rhizobiaceae</taxon>
        <taxon>Rhizobium/Agrobacterium group</taxon>
        <taxon>Rhizobium</taxon>
    </lineage>
</organism>
<keyword evidence="3" id="KW-1185">Reference proteome</keyword>
<dbReference type="Gene3D" id="1.10.260.40">
    <property type="entry name" value="lambda repressor-like DNA-binding domains"/>
    <property type="match status" value="1"/>
</dbReference>
<dbReference type="EMBL" id="LNCD01000058">
    <property type="protein sequence ID" value="KWV54792.1"/>
    <property type="molecule type" value="Genomic_DNA"/>
</dbReference>
<comment type="caution">
    <text evidence="2">The sequence shown here is derived from an EMBL/GenBank/DDBJ whole genome shotgun (WGS) entry which is preliminary data.</text>
</comment>
<dbReference type="Proteomes" id="UP000068164">
    <property type="component" value="Unassembled WGS sequence"/>
</dbReference>
<evidence type="ECO:0000313" key="3">
    <source>
        <dbReference type="Proteomes" id="UP000068164"/>
    </source>
</evidence>
<sequence length="120" mass="13372">MSSAARVLHCHDASQKISYSQLARLSFFFNSQLAKIESFMLKPSQCRAARALLDWTQKDLAEKTSISAVSIRAFERGGEMRDSNLRLLTLTFEAAGITFQSEGEITDGGIGVRLRSQDRQ</sequence>
<dbReference type="InterPro" id="IPR010982">
    <property type="entry name" value="Lambda_DNA-bd_dom_sf"/>
</dbReference>
<protein>
    <recommendedName>
        <fullName evidence="1">HTH cro/C1-type domain-containing protein</fullName>
    </recommendedName>
</protein>
<accession>A0A109JTD6</accession>
<dbReference type="SUPFAM" id="SSF47413">
    <property type="entry name" value="lambda repressor-like DNA-binding domains"/>
    <property type="match status" value="1"/>
</dbReference>
<proteinExistence type="predicted"/>
<dbReference type="CDD" id="cd00093">
    <property type="entry name" value="HTH_XRE"/>
    <property type="match status" value="1"/>
</dbReference>